<evidence type="ECO:0000256" key="1">
    <source>
        <dbReference type="SAM" id="MobiDB-lite"/>
    </source>
</evidence>
<reference evidence="2 3" key="1">
    <citation type="submission" date="2020-02" db="EMBL/GenBank/DDBJ databases">
        <title>A chromosome-scale genome assembly of the black bullhead catfish (Ameiurus melas).</title>
        <authorList>
            <person name="Wen M."/>
            <person name="Zham M."/>
            <person name="Cabau C."/>
            <person name="Klopp C."/>
            <person name="Donnadieu C."/>
            <person name="Roques C."/>
            <person name="Bouchez O."/>
            <person name="Lampietro C."/>
            <person name="Jouanno E."/>
            <person name="Herpin A."/>
            <person name="Louis A."/>
            <person name="Berthelot C."/>
            <person name="Parey E."/>
            <person name="Roest-Crollius H."/>
            <person name="Braasch I."/>
            <person name="Postlethwait J."/>
            <person name="Robinson-Rechavi M."/>
            <person name="Echchiki A."/>
            <person name="Begum T."/>
            <person name="Montfort J."/>
            <person name="Schartl M."/>
            <person name="Bobe J."/>
            <person name="Guiguen Y."/>
        </authorList>
    </citation>
    <scope>NUCLEOTIDE SEQUENCE [LARGE SCALE GENOMIC DNA]</scope>
    <source>
        <strain evidence="2">M_S1</strain>
        <tissue evidence="2">Blood</tissue>
    </source>
</reference>
<protein>
    <submittedName>
        <fullName evidence="2">Uncharacterized protein</fullName>
    </submittedName>
</protein>
<accession>A0A7J6AR56</accession>
<evidence type="ECO:0000313" key="3">
    <source>
        <dbReference type="Proteomes" id="UP000593565"/>
    </source>
</evidence>
<keyword evidence="3" id="KW-1185">Reference proteome</keyword>
<evidence type="ECO:0000313" key="2">
    <source>
        <dbReference type="EMBL" id="KAF4085155.1"/>
    </source>
</evidence>
<name>A0A7J6AR56_AMEME</name>
<proteinExistence type="predicted"/>
<gene>
    <name evidence="2" type="ORF">AMELA_G00113920</name>
</gene>
<feature type="region of interest" description="Disordered" evidence="1">
    <location>
        <begin position="1"/>
        <end position="27"/>
    </location>
</feature>
<sequence length="68" mass="7898">MCERVYALTPPPDFSSRKGTSRPPPLPPVVHHWQSEEQTYYTRGHFENTCFSTSESTPLWPSWLVFSL</sequence>
<dbReference type="EMBL" id="JAAGNN010000009">
    <property type="protein sequence ID" value="KAF4085155.1"/>
    <property type="molecule type" value="Genomic_DNA"/>
</dbReference>
<dbReference type="AlphaFoldDB" id="A0A7J6AR56"/>
<organism evidence="2 3">
    <name type="scientific">Ameiurus melas</name>
    <name type="common">Black bullhead</name>
    <name type="synonym">Silurus melas</name>
    <dbReference type="NCBI Taxonomy" id="219545"/>
    <lineage>
        <taxon>Eukaryota</taxon>
        <taxon>Metazoa</taxon>
        <taxon>Chordata</taxon>
        <taxon>Craniata</taxon>
        <taxon>Vertebrata</taxon>
        <taxon>Euteleostomi</taxon>
        <taxon>Actinopterygii</taxon>
        <taxon>Neopterygii</taxon>
        <taxon>Teleostei</taxon>
        <taxon>Ostariophysi</taxon>
        <taxon>Siluriformes</taxon>
        <taxon>Ictaluridae</taxon>
        <taxon>Ameiurus</taxon>
    </lineage>
</organism>
<comment type="caution">
    <text evidence="2">The sequence shown here is derived from an EMBL/GenBank/DDBJ whole genome shotgun (WGS) entry which is preliminary data.</text>
</comment>
<dbReference type="Proteomes" id="UP000593565">
    <property type="component" value="Unassembled WGS sequence"/>
</dbReference>